<keyword evidence="1" id="KW-1133">Transmembrane helix</keyword>
<feature type="transmembrane region" description="Helical" evidence="1">
    <location>
        <begin position="63"/>
        <end position="84"/>
    </location>
</feature>
<sequence>MIVSVTLIASTQRKITSASKWYGTRVHARPVATLAISGVILASFSFLLGVSVSVAAGDASMPWARYVTMALTQVGICLGIGLYLRDRR</sequence>
<keyword evidence="3" id="KW-1185">Reference proteome</keyword>
<feature type="transmembrane region" description="Helical" evidence="1">
    <location>
        <begin position="31"/>
        <end position="57"/>
    </location>
</feature>
<protein>
    <submittedName>
        <fullName evidence="2">Uncharacterized protein</fullName>
    </submittedName>
</protein>
<proteinExistence type="predicted"/>
<name>A0A1H7XSP2_9ACTN</name>
<dbReference type="EMBL" id="FOBF01000012">
    <property type="protein sequence ID" value="SEM36188.1"/>
    <property type="molecule type" value="Genomic_DNA"/>
</dbReference>
<dbReference type="Proteomes" id="UP000198953">
    <property type="component" value="Unassembled WGS sequence"/>
</dbReference>
<evidence type="ECO:0000313" key="2">
    <source>
        <dbReference type="EMBL" id="SEM36188.1"/>
    </source>
</evidence>
<keyword evidence="1" id="KW-0812">Transmembrane</keyword>
<accession>A0A1H7XSP2</accession>
<reference evidence="2 3" key="1">
    <citation type="submission" date="2016-10" db="EMBL/GenBank/DDBJ databases">
        <authorList>
            <person name="de Groot N.N."/>
        </authorList>
    </citation>
    <scope>NUCLEOTIDE SEQUENCE [LARGE SCALE GENOMIC DNA]</scope>
    <source>
        <strain evidence="2 3">DSM 43357</strain>
    </source>
</reference>
<evidence type="ECO:0000313" key="3">
    <source>
        <dbReference type="Proteomes" id="UP000198953"/>
    </source>
</evidence>
<dbReference type="AlphaFoldDB" id="A0A1H7XSP2"/>
<organism evidence="2 3">
    <name type="scientific">Nonomuraea pusilla</name>
    <dbReference type="NCBI Taxonomy" id="46177"/>
    <lineage>
        <taxon>Bacteria</taxon>
        <taxon>Bacillati</taxon>
        <taxon>Actinomycetota</taxon>
        <taxon>Actinomycetes</taxon>
        <taxon>Streptosporangiales</taxon>
        <taxon>Streptosporangiaceae</taxon>
        <taxon>Nonomuraea</taxon>
    </lineage>
</organism>
<evidence type="ECO:0000256" key="1">
    <source>
        <dbReference type="SAM" id="Phobius"/>
    </source>
</evidence>
<keyword evidence="1" id="KW-0472">Membrane</keyword>
<gene>
    <name evidence="2" type="ORF">SAMN05660976_04931</name>
</gene>